<proteinExistence type="predicted"/>
<dbReference type="GO" id="GO:0006777">
    <property type="term" value="P:Mo-molybdopterin cofactor biosynthetic process"/>
    <property type="evidence" value="ECO:0007669"/>
    <property type="project" value="InterPro"/>
</dbReference>
<dbReference type="OrthoDB" id="9786803at2"/>
<evidence type="ECO:0000259" key="1">
    <source>
        <dbReference type="Pfam" id="PF03205"/>
    </source>
</evidence>
<protein>
    <submittedName>
        <fullName evidence="2">Molybdopterin-guanine dinucleotide biosynthesis protein B</fullName>
    </submittedName>
</protein>
<dbReference type="AlphaFoldDB" id="A0A0U1NZS4"/>
<dbReference type="InterPro" id="IPR004435">
    <property type="entry name" value="MobB_dom"/>
</dbReference>
<accession>A0A0U1NZS4</accession>
<sequence>MALVKPAIFQIVGYQNSGKTTITTKLIQALKLHGFMAVTIKHHGHGGKPDVAETKDSANHIAAGAMASIVEGDGRLILQAENTNMSLEKQIKLMDHFQPDVILIEGYKNEIFPKLLLLRDQNDLSLLTRVKNVKLIMYWNENLKRYLEGKTELPYFSIQDEAAISWITHFIKEQ</sequence>
<feature type="domain" description="Molybdopterin-guanine dinucleotide biosynthesis protein B (MobB)" evidence="1">
    <location>
        <begin position="8"/>
        <end position="130"/>
    </location>
</feature>
<dbReference type="Gene3D" id="3.40.50.300">
    <property type="entry name" value="P-loop containing nucleotide triphosphate hydrolases"/>
    <property type="match status" value="1"/>
</dbReference>
<reference evidence="3" key="1">
    <citation type="submission" date="2015-05" db="EMBL/GenBank/DDBJ databases">
        <authorList>
            <person name="Urmite Genomes"/>
        </authorList>
    </citation>
    <scope>NUCLEOTIDE SEQUENCE [LARGE SCALE GENOMIC DNA]</scope>
    <source>
        <strain evidence="3">LF1</strain>
    </source>
</reference>
<dbReference type="Proteomes" id="UP000199087">
    <property type="component" value="Unassembled WGS sequence"/>
</dbReference>
<organism evidence="2 3">
    <name type="scientific">Neobacillus massiliamazoniensis</name>
    <dbReference type="NCBI Taxonomy" id="1499688"/>
    <lineage>
        <taxon>Bacteria</taxon>
        <taxon>Bacillati</taxon>
        <taxon>Bacillota</taxon>
        <taxon>Bacilli</taxon>
        <taxon>Bacillales</taxon>
        <taxon>Bacillaceae</taxon>
        <taxon>Neobacillus</taxon>
    </lineage>
</organism>
<name>A0A0U1NZS4_9BACI</name>
<keyword evidence="3" id="KW-1185">Reference proteome</keyword>
<gene>
    <name evidence="2" type="ORF">BN000_03457</name>
</gene>
<dbReference type="SUPFAM" id="SSF52540">
    <property type="entry name" value="P-loop containing nucleoside triphosphate hydrolases"/>
    <property type="match status" value="1"/>
</dbReference>
<dbReference type="GO" id="GO:0005525">
    <property type="term" value="F:GTP binding"/>
    <property type="evidence" value="ECO:0007669"/>
    <property type="project" value="InterPro"/>
</dbReference>
<dbReference type="PANTHER" id="PTHR40072">
    <property type="entry name" value="MOLYBDOPTERIN-GUANINE DINUCLEOTIDE BIOSYNTHESIS ADAPTER PROTEIN-RELATED"/>
    <property type="match status" value="1"/>
</dbReference>
<dbReference type="EMBL" id="CVRB01000003">
    <property type="protein sequence ID" value="CRK83486.1"/>
    <property type="molecule type" value="Genomic_DNA"/>
</dbReference>
<dbReference type="Pfam" id="PF03205">
    <property type="entry name" value="MobB"/>
    <property type="match status" value="1"/>
</dbReference>
<dbReference type="STRING" id="1499688.BN000_03457"/>
<dbReference type="RefSeq" id="WP_090636037.1">
    <property type="nucleotide sequence ID" value="NZ_CVRB01000003.1"/>
</dbReference>
<dbReference type="InterPro" id="IPR027417">
    <property type="entry name" value="P-loop_NTPase"/>
</dbReference>
<evidence type="ECO:0000313" key="2">
    <source>
        <dbReference type="EMBL" id="CRK83486.1"/>
    </source>
</evidence>
<evidence type="ECO:0000313" key="3">
    <source>
        <dbReference type="Proteomes" id="UP000199087"/>
    </source>
</evidence>
<dbReference type="PANTHER" id="PTHR40072:SF1">
    <property type="entry name" value="MOLYBDOPTERIN-GUANINE DINUCLEOTIDE BIOSYNTHESIS ADAPTER PROTEIN"/>
    <property type="match status" value="1"/>
</dbReference>
<dbReference type="InterPro" id="IPR052539">
    <property type="entry name" value="MGD_biosynthesis_adapter"/>
</dbReference>
<dbReference type="NCBIfam" id="TIGR00176">
    <property type="entry name" value="mobB"/>
    <property type="match status" value="1"/>
</dbReference>